<evidence type="ECO:0000313" key="3">
    <source>
        <dbReference type="Proteomes" id="UP001596306"/>
    </source>
</evidence>
<evidence type="ECO:0000256" key="1">
    <source>
        <dbReference type="SAM" id="SignalP"/>
    </source>
</evidence>
<comment type="caution">
    <text evidence="2">The sequence shown here is derived from an EMBL/GenBank/DDBJ whole genome shotgun (WGS) entry which is preliminary data.</text>
</comment>
<feature type="chain" id="PRO_5047304513" description="Ribosomally synthesized peptide with SipW-like signal peptide" evidence="1">
    <location>
        <begin position="33"/>
        <end position="220"/>
    </location>
</feature>
<sequence length="220" mass="21595">MSSRIPSHRRRRPLFAVVAVGAIALAALPVAATWAAFTDGVTASSSQSGAVDVAQDAVGAQQYADRTTPRIVAGGTPGSVAPIAYLSTAPSSDPGVATAAFAVDVYLTSSSRDVALSATFYDPSGSAAAFGWLVFGVYVGDKSVLPGGVPLSAEGIAALGGGTGVALPVPAVDEAVTVTVKAWLAPGAPPAAFGVSVEPGVAVTAETVGGRTVTAKETIG</sequence>
<protein>
    <recommendedName>
        <fullName evidence="4">Ribosomally synthesized peptide with SipW-like signal peptide</fullName>
    </recommendedName>
</protein>
<dbReference type="Proteomes" id="UP001596306">
    <property type="component" value="Unassembled WGS sequence"/>
</dbReference>
<keyword evidence="3" id="KW-1185">Reference proteome</keyword>
<accession>A0ABW1VF45</accession>
<evidence type="ECO:0000313" key="2">
    <source>
        <dbReference type="EMBL" id="MFC6355892.1"/>
    </source>
</evidence>
<dbReference type="EMBL" id="JBHSTP010000001">
    <property type="protein sequence ID" value="MFC6355892.1"/>
    <property type="molecule type" value="Genomic_DNA"/>
</dbReference>
<organism evidence="2 3">
    <name type="scientific">Luethyella okanaganae</name>
    <dbReference type="NCBI Taxonomy" id="69372"/>
    <lineage>
        <taxon>Bacteria</taxon>
        <taxon>Bacillati</taxon>
        <taxon>Actinomycetota</taxon>
        <taxon>Actinomycetes</taxon>
        <taxon>Micrococcales</taxon>
        <taxon>Microbacteriaceae</taxon>
        <taxon>Luethyella</taxon>
    </lineage>
</organism>
<name>A0ABW1VF45_9MICO</name>
<dbReference type="RefSeq" id="WP_386729345.1">
    <property type="nucleotide sequence ID" value="NZ_JBHSTP010000001.1"/>
</dbReference>
<evidence type="ECO:0008006" key="4">
    <source>
        <dbReference type="Google" id="ProtNLM"/>
    </source>
</evidence>
<proteinExistence type="predicted"/>
<reference evidence="3" key="1">
    <citation type="journal article" date="2019" name="Int. J. Syst. Evol. Microbiol.">
        <title>The Global Catalogue of Microorganisms (GCM) 10K type strain sequencing project: providing services to taxonomists for standard genome sequencing and annotation.</title>
        <authorList>
            <consortium name="The Broad Institute Genomics Platform"/>
            <consortium name="The Broad Institute Genome Sequencing Center for Infectious Disease"/>
            <person name="Wu L."/>
            <person name="Ma J."/>
        </authorList>
    </citation>
    <scope>NUCLEOTIDE SEQUENCE [LARGE SCALE GENOMIC DNA]</scope>
    <source>
        <strain evidence="3">CCUG 43304</strain>
    </source>
</reference>
<keyword evidence="1" id="KW-0732">Signal</keyword>
<gene>
    <name evidence="2" type="ORF">ACFQB0_07205</name>
</gene>
<feature type="signal peptide" evidence="1">
    <location>
        <begin position="1"/>
        <end position="32"/>
    </location>
</feature>